<evidence type="ECO:0000256" key="2">
    <source>
        <dbReference type="ARBA" id="ARBA00022729"/>
    </source>
</evidence>
<comment type="subcellular location">
    <subcellularLocation>
        <location evidence="1">Membrane</location>
    </subcellularLocation>
</comment>
<dbReference type="InterPro" id="IPR036790">
    <property type="entry name" value="Frizzled_dom_sf"/>
</dbReference>
<keyword evidence="10" id="KW-1185">Reference proteome</keyword>
<dbReference type="SUPFAM" id="SSF63501">
    <property type="entry name" value="Frizzled cysteine-rich domain"/>
    <property type="match status" value="1"/>
</dbReference>
<dbReference type="OMA" id="NDTNCAN"/>
<dbReference type="PROSITE" id="PS50038">
    <property type="entry name" value="FZ"/>
    <property type="match status" value="1"/>
</dbReference>
<proteinExistence type="predicted"/>
<accession>A0A152A6M9</accession>
<evidence type="ECO:0000313" key="9">
    <source>
        <dbReference type="EMBL" id="KYR01879.1"/>
    </source>
</evidence>
<evidence type="ECO:0000259" key="8">
    <source>
        <dbReference type="PROSITE" id="PS50038"/>
    </source>
</evidence>
<evidence type="ECO:0000256" key="6">
    <source>
        <dbReference type="SAM" id="Phobius"/>
    </source>
</evidence>
<feature type="domain" description="FZ" evidence="8">
    <location>
        <begin position="131"/>
        <end position="262"/>
    </location>
</feature>
<evidence type="ECO:0000256" key="1">
    <source>
        <dbReference type="ARBA" id="ARBA00004370"/>
    </source>
</evidence>
<evidence type="ECO:0000256" key="7">
    <source>
        <dbReference type="SAM" id="SignalP"/>
    </source>
</evidence>
<dbReference type="Proteomes" id="UP000076078">
    <property type="component" value="Unassembled WGS sequence"/>
</dbReference>
<evidence type="ECO:0000256" key="4">
    <source>
        <dbReference type="ARBA" id="ARBA00023157"/>
    </source>
</evidence>
<dbReference type="InterPro" id="IPR020067">
    <property type="entry name" value="Frizzled_dom"/>
</dbReference>
<keyword evidence="4" id="KW-1015">Disulfide bond</keyword>
<organism evidence="9 10">
    <name type="scientific">Tieghemostelium lacteum</name>
    <name type="common">Slime mold</name>
    <name type="synonym">Dictyostelium lacteum</name>
    <dbReference type="NCBI Taxonomy" id="361077"/>
    <lineage>
        <taxon>Eukaryota</taxon>
        <taxon>Amoebozoa</taxon>
        <taxon>Evosea</taxon>
        <taxon>Eumycetozoa</taxon>
        <taxon>Dictyostelia</taxon>
        <taxon>Dictyosteliales</taxon>
        <taxon>Raperosteliaceae</taxon>
        <taxon>Tieghemostelium</taxon>
    </lineage>
</organism>
<keyword evidence="2 7" id="KW-0732">Signal</keyword>
<feature type="signal peptide" evidence="7">
    <location>
        <begin position="1"/>
        <end position="20"/>
    </location>
</feature>
<evidence type="ECO:0000256" key="3">
    <source>
        <dbReference type="ARBA" id="ARBA00023136"/>
    </source>
</evidence>
<dbReference type="GO" id="GO:0016020">
    <property type="term" value="C:membrane"/>
    <property type="evidence" value="ECO:0007669"/>
    <property type="project" value="UniProtKB-SubCell"/>
</dbReference>
<dbReference type="Gene3D" id="1.10.2000.10">
    <property type="entry name" value="Frizzled cysteine-rich domain"/>
    <property type="match status" value="1"/>
</dbReference>
<keyword evidence="6 9" id="KW-0812">Transmembrane</keyword>
<comment type="caution">
    <text evidence="9">The sequence shown here is derived from an EMBL/GenBank/DDBJ whole genome shotgun (WGS) entry which is preliminary data.</text>
</comment>
<feature type="chain" id="PRO_5007593671" evidence="7">
    <location>
        <begin position="21"/>
        <end position="284"/>
    </location>
</feature>
<dbReference type="AlphaFoldDB" id="A0A152A6M9"/>
<evidence type="ECO:0000313" key="10">
    <source>
        <dbReference type="Proteomes" id="UP000076078"/>
    </source>
</evidence>
<feature type="transmembrane region" description="Helical" evidence="6">
    <location>
        <begin position="266"/>
        <end position="283"/>
    </location>
</feature>
<protein>
    <submittedName>
        <fullName evidence="9">Putative transmembrane protein</fullName>
    </submittedName>
</protein>
<sequence length="284" mass="29916">MNKTVQILLIISTFIAIISAHSALVSPKPFNPNQSKQAQCGGGSQQADPQVTFCAGQDATIVWQVFASDGNGAVTFGIDYAGGVTTFETIQSTGTTPTTVGKYTFSLKIPADKTSAKATLQAKSTTGWYSCSTVAIATTGCGADTAVAKEPTEVDDLNFCTMVNDKTVMIDTGADADTLDGAAQLTYSTNIANPLVFANNGSQCQQAYKPFLCKLTFPLAKGSDGVDPDPICKEECENVSTYCQTTELHSTLYPCDEYASCNSSSALVPAFVLLAIFAIFSLLF</sequence>
<evidence type="ECO:0000256" key="5">
    <source>
        <dbReference type="ARBA" id="ARBA00023180"/>
    </source>
</evidence>
<dbReference type="EMBL" id="LODT01000006">
    <property type="protein sequence ID" value="KYR01879.1"/>
    <property type="molecule type" value="Genomic_DNA"/>
</dbReference>
<dbReference type="InParanoid" id="A0A152A6M9"/>
<dbReference type="FunCoup" id="A0A152A6M9">
    <property type="interactions" value="544"/>
</dbReference>
<reference evidence="9 10" key="1">
    <citation type="submission" date="2015-12" db="EMBL/GenBank/DDBJ databases">
        <title>Dictyostelia acquired genes for synthesis and detection of signals that induce cell-type specialization by lateral gene transfer from prokaryotes.</title>
        <authorList>
            <person name="Gloeckner G."/>
            <person name="Schaap P."/>
        </authorList>
    </citation>
    <scope>NUCLEOTIDE SEQUENCE [LARGE SCALE GENOMIC DNA]</scope>
    <source>
        <strain evidence="9 10">TK</strain>
    </source>
</reference>
<keyword evidence="6" id="KW-1133">Transmembrane helix</keyword>
<keyword evidence="5" id="KW-0325">Glycoprotein</keyword>
<keyword evidence="3 6" id="KW-0472">Membrane</keyword>
<dbReference type="OrthoDB" id="2094243at2759"/>
<name>A0A152A6M9_TIELA</name>
<gene>
    <name evidence="9" type="ORF">DLAC_01901</name>
</gene>